<dbReference type="Gene3D" id="3.20.20.80">
    <property type="entry name" value="Glycosidases"/>
    <property type="match status" value="1"/>
</dbReference>
<protein>
    <recommendedName>
        <fullName evidence="4">Glycosyl hydrolase-like 10 domain-containing protein</fullName>
    </recommendedName>
</protein>
<gene>
    <name evidence="2" type="ORF">CCE02nite_22520</name>
</gene>
<dbReference type="EMBL" id="BJNZ01000013">
    <property type="protein sequence ID" value="GED10253.1"/>
    <property type="molecule type" value="Genomic_DNA"/>
</dbReference>
<reference evidence="2 3" key="1">
    <citation type="submission" date="2019-06" db="EMBL/GenBank/DDBJ databases">
        <title>Whole genome shotgun sequence of Cellulosimicrobium cellulans NBRC 15516.</title>
        <authorList>
            <person name="Hosoyama A."/>
            <person name="Uohara A."/>
            <person name="Ohji S."/>
            <person name="Ichikawa N."/>
        </authorList>
    </citation>
    <scope>NUCLEOTIDE SEQUENCE [LARGE SCALE GENOMIC DNA]</scope>
    <source>
        <strain evidence="2 3">NBRC 15516</strain>
    </source>
</reference>
<proteinExistence type="predicted"/>
<comment type="caution">
    <text evidence="2">The sequence shown here is derived from an EMBL/GenBank/DDBJ whole genome shotgun (WGS) entry which is preliminary data.</text>
</comment>
<evidence type="ECO:0000256" key="1">
    <source>
        <dbReference type="SAM" id="MobiDB-lite"/>
    </source>
</evidence>
<dbReference type="RefSeq" id="WP_255318809.1">
    <property type="nucleotide sequence ID" value="NZ_BJNZ01000013.1"/>
</dbReference>
<evidence type="ECO:0000313" key="3">
    <source>
        <dbReference type="Proteomes" id="UP000316659"/>
    </source>
</evidence>
<feature type="region of interest" description="Disordered" evidence="1">
    <location>
        <begin position="131"/>
        <end position="151"/>
    </location>
</feature>
<evidence type="ECO:0000313" key="2">
    <source>
        <dbReference type="EMBL" id="GED10253.1"/>
    </source>
</evidence>
<sequence>MLIAVPVVAVLVLAVVLARPWEASVPPMRAAVPPEDLRSVSVDFGIVADPDTDWSSIDQHLDRAGVNAVELNAGRVEYTAFDWDDHPDAAAEPGTDHLAVAARALGQGPDGARRDVGLIVDAYVPRWLEQDPSLAGRSPDGQPAEYQASASALAKGPVGDRLVDYVVELGRRYEPAQISVTELFLDRYTFGDDDLALYREMTGAQDWPRDESGAVEEDAPELGSWRSDVLAGLLTRMRTGLDEVQRGDTARVALSMEVRVDWDDLARGVPSSGHDYEVLLTAVDRLTVWAYFQPSGRDVSSVEALTAALAGAGFDMSRITVSVGLWAGSSASTARISPEVMARAATLAATNGVRAVNVTPLSFMTDEHWSALASVWHPDAGEDPTP</sequence>
<organism evidence="2 3">
    <name type="scientific">Cellulosimicrobium cellulans</name>
    <name type="common">Arthrobacter luteus</name>
    <dbReference type="NCBI Taxonomy" id="1710"/>
    <lineage>
        <taxon>Bacteria</taxon>
        <taxon>Bacillati</taxon>
        <taxon>Actinomycetota</taxon>
        <taxon>Actinomycetes</taxon>
        <taxon>Micrococcales</taxon>
        <taxon>Promicromonosporaceae</taxon>
        <taxon>Cellulosimicrobium</taxon>
    </lineage>
</organism>
<name>A0A4Y4DZU5_CELCE</name>
<accession>A0A4Y4DZU5</accession>
<dbReference type="Proteomes" id="UP000316659">
    <property type="component" value="Unassembled WGS sequence"/>
</dbReference>
<dbReference type="AlphaFoldDB" id="A0A4Y4DZU5"/>
<evidence type="ECO:0008006" key="4">
    <source>
        <dbReference type="Google" id="ProtNLM"/>
    </source>
</evidence>